<organism evidence="1 2">
    <name type="scientific">Paenalcaligenes hominis</name>
    <dbReference type="NCBI Taxonomy" id="643674"/>
    <lineage>
        <taxon>Bacteria</taxon>
        <taxon>Pseudomonadati</taxon>
        <taxon>Pseudomonadota</taxon>
        <taxon>Betaproteobacteria</taxon>
        <taxon>Burkholderiales</taxon>
        <taxon>Alcaligenaceae</taxon>
        <taxon>Paenalcaligenes</taxon>
    </lineage>
</organism>
<reference evidence="1 2" key="1">
    <citation type="submission" date="2017-01" db="EMBL/GenBank/DDBJ databases">
        <title>Complete Genome Sequence of Paenalcaligenes hominis, Isolated from a paraplegic Patient with neurogenic bladder.</title>
        <authorList>
            <person name="Mukhopadhyay R."/>
            <person name="Joaquin J."/>
            <person name="Hogue R."/>
            <person name="Kilaru A."/>
            <person name="Jospin G."/>
            <person name="Mars K."/>
            <person name="Eisen J.A."/>
            <person name="Chaturvedi V."/>
        </authorList>
    </citation>
    <scope>NUCLEOTIDE SEQUENCE [LARGE SCALE GENOMIC DNA]</scope>
    <source>
        <strain evidence="1 2">15S00501</strain>
    </source>
</reference>
<proteinExistence type="predicted"/>
<dbReference type="STRING" id="643674.PAEH1_04225"/>
<evidence type="ECO:0000313" key="1">
    <source>
        <dbReference type="EMBL" id="AQS50973.1"/>
    </source>
</evidence>
<dbReference type="EMBL" id="CP019697">
    <property type="protein sequence ID" value="AQS50973.1"/>
    <property type="molecule type" value="Genomic_DNA"/>
</dbReference>
<dbReference type="KEGG" id="phn:PAEH1_04225"/>
<dbReference type="Proteomes" id="UP000189369">
    <property type="component" value="Chromosome"/>
</dbReference>
<sequence>MYAIKHLSRVGNTIAWLLLAWFPGLALGNSSFDTDRQHVYELMRLETEQLLQPKPTRQSKALKTEPTDQLRLKAMYGVGKRVLAEVQWNGRDYIYLKGQTWPLGNTSSNTLRLLSMAGRCITLAHQDQTHQLCVASPGGE</sequence>
<name>A0A1U9JYU8_9BURK</name>
<dbReference type="AlphaFoldDB" id="A0A1U9JYU8"/>
<dbReference type="OrthoDB" id="8637603at2"/>
<accession>A0A1U9JYU8</accession>
<evidence type="ECO:0008006" key="3">
    <source>
        <dbReference type="Google" id="ProtNLM"/>
    </source>
</evidence>
<evidence type="ECO:0000313" key="2">
    <source>
        <dbReference type="Proteomes" id="UP000189369"/>
    </source>
</evidence>
<gene>
    <name evidence="1" type="ORF">PAEH1_04225</name>
</gene>
<protein>
    <recommendedName>
        <fullName evidence="3">Pilus assembly protein PilP</fullName>
    </recommendedName>
</protein>